<sequence>MSPVFPSGTVGAELGDVIEDVVRSADRLAAAAAGLSGAAVRAPSGLPDWTRGQVLAHVAYSSDAYTWLLELARTGREPGPRADPARVARDAVLPAEPLAERLRTSLRRFTDGARALPAPAWERLVPALAGWRHPAWYLLLRGLRELETHHLDLRVGYGTERWPHRYVRWALDDTLTTLAARRFPLTAVTAVDLGRRWTVSAEGPEVSGEGHRLLGWLTGRLPADGPRTPTALPAPLPWPQPPLPGWGRVGDDG</sequence>
<organism evidence="3 4">
    <name type="scientific">Streptomyces griseofuscus</name>
    <dbReference type="NCBI Taxonomy" id="146922"/>
    <lineage>
        <taxon>Bacteria</taxon>
        <taxon>Bacillati</taxon>
        <taxon>Actinomycetota</taxon>
        <taxon>Actinomycetes</taxon>
        <taxon>Kitasatosporales</taxon>
        <taxon>Streptomycetaceae</taxon>
        <taxon>Streptomyces</taxon>
    </lineage>
</organism>
<dbReference type="Pfam" id="PF11716">
    <property type="entry name" value="MDMPI_N"/>
    <property type="match status" value="1"/>
</dbReference>
<feature type="compositionally biased region" description="Pro residues" evidence="1">
    <location>
        <begin position="232"/>
        <end position="244"/>
    </location>
</feature>
<dbReference type="GO" id="GO:0046872">
    <property type="term" value="F:metal ion binding"/>
    <property type="evidence" value="ECO:0007669"/>
    <property type="project" value="InterPro"/>
</dbReference>
<dbReference type="EMBL" id="PDES01000002">
    <property type="protein sequence ID" value="RRQ88548.1"/>
    <property type="molecule type" value="Genomic_DNA"/>
</dbReference>
<dbReference type="InterPro" id="IPR034660">
    <property type="entry name" value="DinB/YfiT-like"/>
</dbReference>
<evidence type="ECO:0000256" key="1">
    <source>
        <dbReference type="SAM" id="MobiDB-lite"/>
    </source>
</evidence>
<name>A0A3R8RI75_9ACTN</name>
<dbReference type="SUPFAM" id="SSF109854">
    <property type="entry name" value="DinB/YfiT-like putative metalloenzymes"/>
    <property type="match status" value="1"/>
</dbReference>
<feature type="region of interest" description="Disordered" evidence="1">
    <location>
        <begin position="224"/>
        <end position="253"/>
    </location>
</feature>
<comment type="caution">
    <text evidence="3">The sequence shown here is derived from an EMBL/GenBank/DDBJ whole genome shotgun (WGS) entry which is preliminary data.</text>
</comment>
<dbReference type="SUPFAM" id="SSF55718">
    <property type="entry name" value="SCP-like"/>
    <property type="match status" value="1"/>
</dbReference>
<dbReference type="InterPro" id="IPR017517">
    <property type="entry name" value="Maleyloyr_isom"/>
</dbReference>
<protein>
    <recommendedName>
        <fullName evidence="2">Mycothiol-dependent maleylpyruvate isomerase metal-binding domain-containing protein</fullName>
    </recommendedName>
</protein>
<gene>
    <name evidence="3" type="ORF">CQW44_05170</name>
</gene>
<dbReference type="Gene3D" id="1.20.120.450">
    <property type="entry name" value="dinb family like domain"/>
    <property type="match status" value="1"/>
</dbReference>
<dbReference type="NCBIfam" id="TIGR03083">
    <property type="entry name" value="maleylpyruvate isomerase family mycothiol-dependent enzyme"/>
    <property type="match status" value="1"/>
</dbReference>
<reference evidence="3 4" key="1">
    <citation type="submission" date="2017-10" db="EMBL/GenBank/DDBJ databases">
        <title>Draft genome of actinobacteria isolated from guarana (Paullinia cupana (Mart.) Ducke.</title>
        <authorList>
            <person name="Siqueira K.A."/>
            <person name="Liotti R.G."/>
            <person name="Mendes T.A."/>
            <person name="Soares M.A."/>
        </authorList>
    </citation>
    <scope>NUCLEOTIDE SEQUENCE [LARGE SCALE GENOMIC DNA]</scope>
    <source>
        <strain evidence="3 4">199</strain>
    </source>
</reference>
<feature type="domain" description="Mycothiol-dependent maleylpyruvate isomerase metal-binding" evidence="2">
    <location>
        <begin position="24"/>
        <end position="154"/>
    </location>
</feature>
<dbReference type="InterPro" id="IPR024344">
    <property type="entry name" value="MDMPI_metal-binding"/>
</dbReference>
<evidence type="ECO:0000313" key="3">
    <source>
        <dbReference type="EMBL" id="RRQ88548.1"/>
    </source>
</evidence>
<dbReference type="AlphaFoldDB" id="A0A3R8RI75"/>
<dbReference type="Proteomes" id="UP000276379">
    <property type="component" value="Unassembled WGS sequence"/>
</dbReference>
<dbReference type="InterPro" id="IPR036527">
    <property type="entry name" value="SCP2_sterol-bd_dom_sf"/>
</dbReference>
<keyword evidence="4" id="KW-1185">Reference proteome</keyword>
<proteinExistence type="predicted"/>
<evidence type="ECO:0000313" key="4">
    <source>
        <dbReference type="Proteomes" id="UP000276379"/>
    </source>
</evidence>
<accession>A0A3R8RI75</accession>
<evidence type="ECO:0000259" key="2">
    <source>
        <dbReference type="Pfam" id="PF11716"/>
    </source>
</evidence>
<dbReference type="RefSeq" id="WP_125212753.1">
    <property type="nucleotide sequence ID" value="NZ_PDES01000002.1"/>
</dbReference>